<dbReference type="Proteomes" id="UP000836841">
    <property type="component" value="Unassembled WGS sequence"/>
</dbReference>
<dbReference type="SUPFAM" id="SSF53474">
    <property type="entry name" value="alpha/beta-Hydrolases"/>
    <property type="match status" value="1"/>
</dbReference>
<gene>
    <name evidence="3" type="ORF">TAV2_LOCUS8608</name>
</gene>
<dbReference type="InterPro" id="IPR029058">
    <property type="entry name" value="AB_hydrolase_fold"/>
</dbReference>
<reference evidence="3 4" key="1">
    <citation type="submission" date="2022-03" db="EMBL/GenBank/DDBJ databases">
        <authorList>
            <person name="Nunn A."/>
            <person name="Chopra R."/>
            <person name="Nunn A."/>
            <person name="Contreras Garrido A."/>
        </authorList>
    </citation>
    <scope>NUCLEOTIDE SEQUENCE [LARGE SCALE GENOMIC DNA]</scope>
</reference>
<evidence type="ECO:0000256" key="1">
    <source>
        <dbReference type="ARBA" id="ARBA00010515"/>
    </source>
</evidence>
<dbReference type="Gene3D" id="3.40.50.1820">
    <property type="entry name" value="alpha/beta hydrolase"/>
    <property type="match status" value="1"/>
</dbReference>
<dbReference type="PANTHER" id="PTHR23024:SF551">
    <property type="entry name" value="2-HYDROXYISOFLAVANONE DEHYDRATASE-LIKE"/>
    <property type="match status" value="1"/>
</dbReference>
<proteinExistence type="inferred from homology"/>
<name>A0AAU9RRV0_THLAR</name>
<dbReference type="AlphaFoldDB" id="A0AAU9RRV0"/>
<dbReference type="PANTHER" id="PTHR23024">
    <property type="entry name" value="ARYLACETAMIDE DEACETYLASE"/>
    <property type="match status" value="1"/>
</dbReference>
<feature type="domain" description="Alpha/beta hydrolase fold-3" evidence="2">
    <location>
        <begin position="74"/>
        <end position="195"/>
    </location>
</feature>
<dbReference type="Pfam" id="PF07859">
    <property type="entry name" value="Abhydrolase_3"/>
    <property type="match status" value="1"/>
</dbReference>
<evidence type="ECO:0000313" key="4">
    <source>
        <dbReference type="Proteomes" id="UP000836841"/>
    </source>
</evidence>
<evidence type="ECO:0000313" key="3">
    <source>
        <dbReference type="EMBL" id="CAH2050670.1"/>
    </source>
</evidence>
<evidence type="ECO:0000259" key="2">
    <source>
        <dbReference type="Pfam" id="PF07859"/>
    </source>
</evidence>
<protein>
    <recommendedName>
        <fullName evidence="2">Alpha/beta hydrolase fold-3 domain-containing protein</fullName>
    </recommendedName>
</protein>
<dbReference type="EMBL" id="CAJVSB020000420">
    <property type="protein sequence ID" value="CAH2050670.1"/>
    <property type="molecule type" value="Genomic_DNA"/>
</dbReference>
<comment type="similarity">
    <text evidence="1">Belongs to the 'GDXG' lipolytic enzyme family.</text>
</comment>
<organism evidence="3 4">
    <name type="scientific">Thlaspi arvense</name>
    <name type="common">Field penny-cress</name>
    <dbReference type="NCBI Taxonomy" id="13288"/>
    <lineage>
        <taxon>Eukaryota</taxon>
        <taxon>Viridiplantae</taxon>
        <taxon>Streptophyta</taxon>
        <taxon>Embryophyta</taxon>
        <taxon>Tracheophyta</taxon>
        <taxon>Spermatophyta</taxon>
        <taxon>Magnoliopsida</taxon>
        <taxon>eudicotyledons</taxon>
        <taxon>Gunneridae</taxon>
        <taxon>Pentapetalae</taxon>
        <taxon>rosids</taxon>
        <taxon>malvids</taxon>
        <taxon>Brassicales</taxon>
        <taxon>Brassicaceae</taxon>
        <taxon>Thlaspideae</taxon>
        <taxon>Thlaspi</taxon>
    </lineage>
</organism>
<sequence length="214" mass="23307">MASHGGEVAIELLPLVRVYKDGTIERLADPPYVPPSSTPDKDTGVSSKDIVISSNVSARLFLPKATSTQKLPLLVYYHGGGFCIESAFSAVHHLYLNRLAAASGALAVSVEYRRAPEHPLPTAYDDCWEALRWVAEPTQRDPWLGEHGDFGRIFIGGDSAGANIVHNILMRVSMEELPGGLKLAGAFLTHPYFFGSEPIGSEPKHGLEQLLPYR</sequence>
<dbReference type="InterPro" id="IPR050466">
    <property type="entry name" value="Carboxylest/Gibb_receptor"/>
</dbReference>
<comment type="caution">
    <text evidence="3">The sequence shown here is derived from an EMBL/GenBank/DDBJ whole genome shotgun (WGS) entry which is preliminary data.</text>
</comment>
<dbReference type="GO" id="GO:0016787">
    <property type="term" value="F:hydrolase activity"/>
    <property type="evidence" value="ECO:0007669"/>
    <property type="project" value="InterPro"/>
</dbReference>
<dbReference type="InterPro" id="IPR013094">
    <property type="entry name" value="AB_hydrolase_3"/>
</dbReference>
<keyword evidence="4" id="KW-1185">Reference proteome</keyword>
<accession>A0AAU9RRV0</accession>